<keyword evidence="2" id="KW-0053">Apoptosis</keyword>
<evidence type="ECO:0000313" key="7">
    <source>
        <dbReference type="EMBL" id="KAA0713225.1"/>
    </source>
</evidence>
<dbReference type="InterPro" id="IPR029030">
    <property type="entry name" value="Caspase-like_dom_sf"/>
</dbReference>
<dbReference type="PROSITE" id="PS50207">
    <property type="entry name" value="CASPASE_P10"/>
    <property type="match status" value="1"/>
</dbReference>
<dbReference type="InterPro" id="IPR015917">
    <property type="entry name" value="Pept_C14A"/>
</dbReference>
<dbReference type="InterPro" id="IPR033139">
    <property type="entry name" value="Caspase_cys_AS"/>
</dbReference>
<dbReference type="InterPro" id="IPR011600">
    <property type="entry name" value="Pept_C14_caspase"/>
</dbReference>
<protein>
    <submittedName>
        <fullName evidence="7">Caspase-8</fullName>
    </submittedName>
</protein>
<dbReference type="GO" id="GO:0005737">
    <property type="term" value="C:cytoplasm"/>
    <property type="evidence" value="ECO:0007669"/>
    <property type="project" value="UniProtKB-ARBA"/>
</dbReference>
<dbReference type="PROSITE" id="PS50209">
    <property type="entry name" value="CARD"/>
    <property type="match status" value="1"/>
</dbReference>
<reference evidence="7 8" key="1">
    <citation type="journal article" date="2019" name="Mol. Ecol. Resour.">
        <title>Chromosome-level genome assembly of Triplophysa tibetana, a fish adapted to the harsh high-altitude environment of the Tibetan Plateau.</title>
        <authorList>
            <person name="Yang X."/>
            <person name="Liu H."/>
            <person name="Ma Z."/>
            <person name="Zou Y."/>
            <person name="Zou M."/>
            <person name="Mao Y."/>
            <person name="Li X."/>
            <person name="Wang H."/>
            <person name="Chen T."/>
            <person name="Wang W."/>
            <person name="Yang R."/>
        </authorList>
    </citation>
    <scope>NUCLEOTIDE SEQUENCE [LARGE SCALE GENOMIC DNA]</scope>
    <source>
        <strain evidence="7">TTIB1903HZAU</strain>
        <tissue evidence="7">Muscle</tissue>
    </source>
</reference>
<dbReference type="EMBL" id="SOYY01000013">
    <property type="protein sequence ID" value="KAA0713225.1"/>
    <property type="molecule type" value="Genomic_DNA"/>
</dbReference>
<evidence type="ECO:0000256" key="3">
    <source>
        <dbReference type="RuleBase" id="RU003971"/>
    </source>
</evidence>
<comment type="caution">
    <text evidence="7">The sequence shown here is derived from an EMBL/GenBank/DDBJ whole genome shotgun (WGS) entry which is preliminary data.</text>
</comment>
<evidence type="ECO:0000259" key="6">
    <source>
        <dbReference type="PROSITE" id="PS50209"/>
    </source>
</evidence>
<dbReference type="GO" id="GO:0042981">
    <property type="term" value="P:regulation of apoptotic process"/>
    <property type="evidence" value="ECO:0007669"/>
    <property type="project" value="InterPro"/>
</dbReference>
<feature type="domain" description="Caspase family p20" evidence="5">
    <location>
        <begin position="167"/>
        <end position="226"/>
    </location>
</feature>
<dbReference type="PROSITE" id="PS50208">
    <property type="entry name" value="CASPASE_P20"/>
    <property type="match status" value="1"/>
</dbReference>
<dbReference type="GO" id="GO:0051604">
    <property type="term" value="P:protein maturation"/>
    <property type="evidence" value="ECO:0007669"/>
    <property type="project" value="UniProtKB-ARBA"/>
</dbReference>
<dbReference type="InterPro" id="IPR001309">
    <property type="entry name" value="Pept_C14_p20"/>
</dbReference>
<feature type="domain" description="CARD" evidence="6">
    <location>
        <begin position="104"/>
        <end position="176"/>
    </location>
</feature>
<dbReference type="CDD" id="cd01671">
    <property type="entry name" value="CARD"/>
    <property type="match status" value="1"/>
</dbReference>
<evidence type="ECO:0000259" key="4">
    <source>
        <dbReference type="PROSITE" id="PS50207"/>
    </source>
</evidence>
<sequence>MKAWGPRNTVFRPAFLLVPIGQPNPRLNALPQRVRVSARETQCECYIIKRKIIINQALFVRDLHIICWIKLSEIAIFSLACLLRCRENESTKCTATLLALNYATNSKNRERIREHKVFLVETLCEEADVILQHAHQEKLITPREYRNLKDVVNREKMTIDLLDKLMSKGEETCCNFSSHGRSDGVYGTDKNIVSVDEIREPFNGSNCRNLAGKPKLFFIQACRGSNSHNVVRVQADDPEGAESELEVDAERMEVLIPVDSDFLIARSTIDRYYSFRDTMKGSWFIQSLCKQLETHCPQGTDIQTILLAVNHDVSREGVTRKQMPVHEVAMGKKLILHVPNVQ</sequence>
<dbReference type="GO" id="GO:0006508">
    <property type="term" value="P:proteolysis"/>
    <property type="evidence" value="ECO:0007669"/>
    <property type="project" value="InterPro"/>
</dbReference>
<name>A0A5A9NVK7_9TELE</name>
<evidence type="ECO:0000259" key="5">
    <source>
        <dbReference type="PROSITE" id="PS50208"/>
    </source>
</evidence>
<dbReference type="InterPro" id="IPR002138">
    <property type="entry name" value="Pept_C14_p10"/>
</dbReference>
<dbReference type="PANTHER" id="PTHR48169">
    <property type="entry name" value="DED DOMAIN-CONTAINING PROTEIN"/>
    <property type="match status" value="1"/>
</dbReference>
<accession>A0A5A9NVK7</accession>
<proteinExistence type="inferred from homology"/>
<feature type="domain" description="Caspase family p10" evidence="4">
    <location>
        <begin position="256"/>
        <end position="338"/>
    </location>
</feature>
<dbReference type="InterPro" id="IPR011029">
    <property type="entry name" value="DEATH-like_dom_sf"/>
</dbReference>
<dbReference type="PANTHER" id="PTHR48169:SF7">
    <property type="entry name" value="CASPASE 10"/>
    <property type="match status" value="1"/>
</dbReference>
<dbReference type="SMART" id="SM00115">
    <property type="entry name" value="CASc"/>
    <property type="match status" value="1"/>
</dbReference>
<dbReference type="PRINTS" id="PR00376">
    <property type="entry name" value="IL1BCENZYME"/>
</dbReference>
<evidence type="ECO:0000313" key="8">
    <source>
        <dbReference type="Proteomes" id="UP000324632"/>
    </source>
</evidence>
<dbReference type="AlphaFoldDB" id="A0A5A9NVK7"/>
<organism evidence="7 8">
    <name type="scientific">Triplophysa tibetana</name>
    <dbReference type="NCBI Taxonomy" id="1572043"/>
    <lineage>
        <taxon>Eukaryota</taxon>
        <taxon>Metazoa</taxon>
        <taxon>Chordata</taxon>
        <taxon>Craniata</taxon>
        <taxon>Vertebrata</taxon>
        <taxon>Euteleostomi</taxon>
        <taxon>Actinopterygii</taxon>
        <taxon>Neopterygii</taxon>
        <taxon>Teleostei</taxon>
        <taxon>Ostariophysi</taxon>
        <taxon>Cypriniformes</taxon>
        <taxon>Nemacheilidae</taxon>
        <taxon>Triplophysa</taxon>
    </lineage>
</organism>
<dbReference type="GO" id="GO:0006915">
    <property type="term" value="P:apoptotic process"/>
    <property type="evidence" value="ECO:0007669"/>
    <property type="project" value="UniProtKB-KW"/>
</dbReference>
<dbReference type="GO" id="GO:0004197">
    <property type="term" value="F:cysteine-type endopeptidase activity"/>
    <property type="evidence" value="ECO:0007669"/>
    <property type="project" value="InterPro"/>
</dbReference>
<evidence type="ECO:0000256" key="1">
    <source>
        <dbReference type="ARBA" id="ARBA00010134"/>
    </source>
</evidence>
<evidence type="ECO:0000256" key="2">
    <source>
        <dbReference type="ARBA" id="ARBA00022703"/>
    </source>
</evidence>
<dbReference type="SUPFAM" id="SSF52129">
    <property type="entry name" value="Caspase-like"/>
    <property type="match status" value="1"/>
</dbReference>
<keyword evidence="8" id="KW-1185">Reference proteome</keyword>
<dbReference type="PROSITE" id="PS01122">
    <property type="entry name" value="CASPASE_CYS"/>
    <property type="match status" value="1"/>
</dbReference>
<dbReference type="Gene3D" id="3.40.50.1460">
    <property type="match status" value="1"/>
</dbReference>
<comment type="similarity">
    <text evidence="1 3">Belongs to the peptidase C14A family.</text>
</comment>
<dbReference type="InterPro" id="IPR001315">
    <property type="entry name" value="CARD"/>
</dbReference>
<dbReference type="Pfam" id="PF00656">
    <property type="entry name" value="Peptidase_C14"/>
    <property type="match status" value="1"/>
</dbReference>
<dbReference type="SUPFAM" id="SSF47986">
    <property type="entry name" value="DEATH domain"/>
    <property type="match status" value="1"/>
</dbReference>
<gene>
    <name evidence="7" type="ORF">E1301_Tti018378</name>
</gene>
<dbReference type="Proteomes" id="UP000324632">
    <property type="component" value="Chromosome 13"/>
</dbReference>